<evidence type="ECO:0000313" key="2">
    <source>
        <dbReference type="Proteomes" id="UP001162992"/>
    </source>
</evidence>
<keyword evidence="2" id="KW-1185">Reference proteome</keyword>
<gene>
    <name evidence="1" type="ORF">O6H91_20G037800</name>
</gene>
<dbReference type="Proteomes" id="UP001162992">
    <property type="component" value="Chromosome 20"/>
</dbReference>
<accession>A0ACC2APE3</accession>
<organism evidence="1 2">
    <name type="scientific">Diphasiastrum complanatum</name>
    <name type="common">Issler's clubmoss</name>
    <name type="synonym">Lycopodium complanatum</name>
    <dbReference type="NCBI Taxonomy" id="34168"/>
    <lineage>
        <taxon>Eukaryota</taxon>
        <taxon>Viridiplantae</taxon>
        <taxon>Streptophyta</taxon>
        <taxon>Embryophyta</taxon>
        <taxon>Tracheophyta</taxon>
        <taxon>Lycopodiopsida</taxon>
        <taxon>Lycopodiales</taxon>
        <taxon>Lycopodiaceae</taxon>
        <taxon>Lycopodioideae</taxon>
        <taxon>Diphasiastrum</taxon>
    </lineage>
</organism>
<evidence type="ECO:0000313" key="1">
    <source>
        <dbReference type="EMBL" id="KAJ7519427.1"/>
    </source>
</evidence>
<comment type="caution">
    <text evidence="1">The sequence shown here is derived from an EMBL/GenBank/DDBJ whole genome shotgun (WGS) entry which is preliminary data.</text>
</comment>
<reference evidence="2" key="1">
    <citation type="journal article" date="2024" name="Proc. Natl. Acad. Sci. U.S.A.">
        <title>Extraordinary preservation of gene collinearity over three hundred million years revealed in homosporous lycophytes.</title>
        <authorList>
            <person name="Li C."/>
            <person name="Wickell D."/>
            <person name="Kuo L.Y."/>
            <person name="Chen X."/>
            <person name="Nie B."/>
            <person name="Liao X."/>
            <person name="Peng D."/>
            <person name="Ji J."/>
            <person name="Jenkins J."/>
            <person name="Williams M."/>
            <person name="Shu S."/>
            <person name="Plott C."/>
            <person name="Barry K."/>
            <person name="Rajasekar S."/>
            <person name="Grimwood J."/>
            <person name="Han X."/>
            <person name="Sun S."/>
            <person name="Hou Z."/>
            <person name="He W."/>
            <person name="Dai G."/>
            <person name="Sun C."/>
            <person name="Schmutz J."/>
            <person name="Leebens-Mack J.H."/>
            <person name="Li F.W."/>
            <person name="Wang L."/>
        </authorList>
    </citation>
    <scope>NUCLEOTIDE SEQUENCE [LARGE SCALE GENOMIC DNA]</scope>
    <source>
        <strain evidence="2">cv. PW_Plant_1</strain>
    </source>
</reference>
<name>A0ACC2APE3_DIPCM</name>
<protein>
    <submittedName>
        <fullName evidence="1">Uncharacterized protein</fullName>
    </submittedName>
</protein>
<dbReference type="EMBL" id="CM055111">
    <property type="protein sequence ID" value="KAJ7519427.1"/>
    <property type="molecule type" value="Genomic_DNA"/>
</dbReference>
<proteinExistence type="predicted"/>
<sequence>MDRLAARGFAFALSLIGIILLSIARGSRGKQCTNGGLQSHTLRALSIAPYQLEIATAAPDPVQYSPRRLQDVTLQQTHKFKGSENRMAAFLQPVSLHNVSLASDSPQGIAQLTNLRYLLMLDLDSLVWNFRKTAGLKTLGSAYGGWESPNSELRGHFVGHYLSATALMWASTHEDALVDKMNPLVEALAECQNNIGTGYLSGFPSELFDRFEALQSVWAPYYTIHKILAGLLDQYTYVGNQKAFEMVLWMAKYFFNRVQLVIEKYTIERHWQSLNEETGGMNDVLYRLYSITGDSQHLTLAHLFDKPCFLGMLAVEADSLSGFHTNTHIPVVVGAQMRYEVIGDEQYKDISEFFLETVNSSHRFVTGGTSSGEFWTDPNRLGDTLHTEDEESCTTYNMLKVARNLFRWTKRIIYADYYERALLNGVLSIQRGQEPGVMIYMLPLGPGDSKARSYHGWGTPFDSFWCCYGTGIESFSKLGDSVYFQEESDIPNLYVIQFVSSTLFWENAELFVNQSVASPTWNNPELQVTFHFFISDQKHVSEDVNAIFNVRVPSWTTSEGCQALLNGERINVPTSGSFLTIQRKWADKDELSLLFPMILATEKVQDDRLEFSSLHAILFGPYVLAGLTDGERSFGSTMNLSSLPEWIIPVDPSISSQLYTFSQDVLASHEGLLNKNNFIANETLIRLDKSPFVLSHHSGSIVMDRLPSKGTDAALSSTFHVVSPVANILLDYRSLAEGLSSFHQSSSLLFEAVSLELFDRPGSYLAHQGKDGSNITILFISPKPEGIPNDDLLKAVFNILPSLSGEEHKISFQAAGLPGCYIYAPIDAAKQEGVELRCSGSKDDTTFNHATSFSVQGGLSSYHPMSFIAYGPARNYLLYPLSAFMDESYTVYFDMA</sequence>